<evidence type="ECO:0000313" key="1">
    <source>
        <dbReference type="EMBL" id="KAJ0169881.1"/>
    </source>
</evidence>
<sequence>MIKEEDVIVENKDEVRKSRLQPKKVLKCLTIAFIAFALGYMHYRYVSHLFENDRNFSYLSELEREMSFRTEMGFYYSYYKTVVEEKPFIAGISKLMYDRLVEYPKDVNAFNRFNIHPELMIGAMYHYLEPILNTTAHRQCHIVDRGSDVPPVESCIGLGQPILFYLEAVWSLAGLTVAALFLHAAALSDSLLGGVLAVVQYMANHAECTRVQWAPNERENMAAPLLLLQAWLVTLQLRDTKRRNTFHLQVSIFIVNCLCLLFWQFTQFIFLTQTAIFFVMEQLKIIDLKTLCIFLHSHFCGLHMAVLLLQGNDMLKSSLYMSFFIVISMYCLFFSSLRIKVQNRYDLFVEMWLVTLRLALAILTSFYLKKNISDFLNVQEDTHIWDILYSKFSNFKNFHTLLYTCSEVFDFLPLSTIKNVTKTFLLPTVLLCTGNMCGFWVVNAMKSEIKIETTDNKKRELEEESDSGIENNADSKLTCVDNKLKRRKTVNDLDVIDKQLKDDIDSDDQCVNFLKNLNIEPAIFFNISQMFVFAFMAFLVMRLKLLFVTQMCVVCSLVANINYYILPKSYMKYVPVFWMLSLVPLVYNLMNNINDEMSHIGEFSDIPQEELLEWIKRETSPSAAFAGSMPILASVMLSTRRPIVAHPHYEHHEARTRAYSVYKTYGRFTPEELYHELNKLRATYLIVETKYCYGRSTRGCSFENIWDVESPNLGNRPLVCHTLLNKPVDHFYMVFRNDHYAVFNIHDYSVRYMPRSFDT</sequence>
<comment type="caution">
    <text evidence="1">The sequence shown here is derived from an EMBL/GenBank/DDBJ whole genome shotgun (WGS) entry which is preliminary data.</text>
</comment>
<protein>
    <submittedName>
        <fullName evidence="1">Uncharacterized protein</fullName>
    </submittedName>
</protein>
<dbReference type="EMBL" id="CM034415">
    <property type="protein sequence ID" value="KAJ0169881.1"/>
    <property type="molecule type" value="Genomic_DNA"/>
</dbReference>
<proteinExistence type="predicted"/>
<name>A0ACC1CEH3_9NEOP</name>
<dbReference type="Proteomes" id="UP000824533">
    <property type="component" value="Linkage Group LG29"/>
</dbReference>
<reference evidence="1 2" key="1">
    <citation type="journal article" date="2021" name="Front. Genet.">
        <title>Chromosome-Level Genome Assembly Reveals Significant Gene Expansion in the Toll and IMD Signaling Pathways of Dendrolimus kikuchii.</title>
        <authorList>
            <person name="Zhou J."/>
            <person name="Wu P."/>
            <person name="Xiong Z."/>
            <person name="Liu N."/>
            <person name="Zhao N."/>
            <person name="Ji M."/>
            <person name="Qiu Y."/>
            <person name="Yang B."/>
        </authorList>
    </citation>
    <scope>NUCLEOTIDE SEQUENCE [LARGE SCALE GENOMIC DNA]</scope>
    <source>
        <strain evidence="1">Ann1</strain>
    </source>
</reference>
<keyword evidence="2" id="KW-1185">Reference proteome</keyword>
<gene>
    <name evidence="1" type="ORF">K1T71_014487</name>
</gene>
<evidence type="ECO:0000313" key="2">
    <source>
        <dbReference type="Proteomes" id="UP000824533"/>
    </source>
</evidence>
<accession>A0ACC1CEH3</accession>
<organism evidence="1 2">
    <name type="scientific">Dendrolimus kikuchii</name>
    <dbReference type="NCBI Taxonomy" id="765133"/>
    <lineage>
        <taxon>Eukaryota</taxon>
        <taxon>Metazoa</taxon>
        <taxon>Ecdysozoa</taxon>
        <taxon>Arthropoda</taxon>
        <taxon>Hexapoda</taxon>
        <taxon>Insecta</taxon>
        <taxon>Pterygota</taxon>
        <taxon>Neoptera</taxon>
        <taxon>Endopterygota</taxon>
        <taxon>Lepidoptera</taxon>
        <taxon>Glossata</taxon>
        <taxon>Ditrysia</taxon>
        <taxon>Bombycoidea</taxon>
        <taxon>Lasiocampidae</taxon>
        <taxon>Dendrolimus</taxon>
    </lineage>
</organism>